<dbReference type="AlphaFoldDB" id="A0A1X7CJ28"/>
<evidence type="ECO:0000313" key="2">
    <source>
        <dbReference type="Proteomes" id="UP000192911"/>
    </source>
</evidence>
<accession>A0A1X7CJ28</accession>
<dbReference type="Proteomes" id="UP000192911">
    <property type="component" value="Unassembled WGS sequence"/>
</dbReference>
<dbReference type="RefSeq" id="WP_085223869.1">
    <property type="nucleotide sequence ID" value="NZ_BSQD01000001.1"/>
</dbReference>
<dbReference type="EMBL" id="FXAH01000001">
    <property type="protein sequence ID" value="SME97532.1"/>
    <property type="molecule type" value="Genomic_DNA"/>
</dbReference>
<protein>
    <submittedName>
        <fullName evidence="1">Uncharacterized protein</fullName>
    </submittedName>
</protein>
<evidence type="ECO:0000313" key="1">
    <source>
        <dbReference type="EMBL" id="SME97532.1"/>
    </source>
</evidence>
<reference evidence="2" key="1">
    <citation type="submission" date="2017-04" db="EMBL/GenBank/DDBJ databases">
        <authorList>
            <person name="Varghese N."/>
            <person name="Submissions S."/>
        </authorList>
    </citation>
    <scope>NUCLEOTIDE SEQUENCE [LARGE SCALE GENOMIC DNA]</scope>
    <source>
        <strain evidence="2">Ballard 720</strain>
    </source>
</reference>
<name>A0A1X7CJ28_TRICW</name>
<proteinExistence type="predicted"/>
<gene>
    <name evidence="1" type="ORF">SAMN06295900_101465</name>
</gene>
<dbReference type="GeneID" id="95549057"/>
<keyword evidence="2" id="KW-1185">Reference proteome</keyword>
<dbReference type="OrthoDB" id="8926334at2"/>
<organism evidence="1 2">
    <name type="scientific">Trinickia caryophylli</name>
    <name type="common">Paraburkholderia caryophylli</name>
    <dbReference type="NCBI Taxonomy" id="28094"/>
    <lineage>
        <taxon>Bacteria</taxon>
        <taxon>Pseudomonadati</taxon>
        <taxon>Pseudomonadota</taxon>
        <taxon>Betaproteobacteria</taxon>
        <taxon>Burkholderiales</taxon>
        <taxon>Burkholderiaceae</taxon>
        <taxon>Trinickia</taxon>
    </lineage>
</organism>
<sequence length="95" mass="10321">MSTIRHYRGLDISLLVYPHRATQAGFGHNYDEGFDASILVSEADSGMDSARSRVFRVPGARPFSNTGDARRACVAYAEMLIDAGSGSGRAIWEPL</sequence>